<dbReference type="Gene3D" id="3.40.50.300">
    <property type="entry name" value="P-loop containing nucleotide triphosphate hydrolases"/>
    <property type="match status" value="1"/>
</dbReference>
<dbReference type="RefSeq" id="WP_316984580.1">
    <property type="nucleotide sequence ID" value="NZ_CP136521.1"/>
</dbReference>
<organism evidence="2 3">
    <name type="scientific">Hwangdonia lutea</name>
    <dbReference type="NCBI Taxonomy" id="3075823"/>
    <lineage>
        <taxon>Bacteria</taxon>
        <taxon>Pseudomonadati</taxon>
        <taxon>Bacteroidota</taxon>
        <taxon>Flavobacteriia</taxon>
        <taxon>Flavobacteriales</taxon>
        <taxon>Flavobacteriaceae</taxon>
        <taxon>Hwangdonia</taxon>
    </lineage>
</organism>
<reference evidence="3" key="1">
    <citation type="submission" date="2024-06" db="EMBL/GenBank/DDBJ databases">
        <title>Hwangdonia haimaensis gen. nov., sp. nov., a member of the family Flavobacteriaceae isolated from the haima cold seep.</title>
        <authorList>
            <person name="Li J."/>
        </authorList>
    </citation>
    <scope>NUCLEOTIDE SEQUENCE [LARGE SCALE GENOMIC DNA]</scope>
    <source>
        <strain evidence="3">SCSIO 19198</strain>
    </source>
</reference>
<dbReference type="Pfam" id="PF13481">
    <property type="entry name" value="AAA_25"/>
    <property type="match status" value="1"/>
</dbReference>
<proteinExistence type="predicted"/>
<dbReference type="AlphaFoldDB" id="A0AA97EP09"/>
<dbReference type="InterPro" id="IPR036388">
    <property type="entry name" value="WH-like_DNA-bd_sf"/>
</dbReference>
<feature type="domain" description="AAA+ ATPase" evidence="1">
    <location>
        <begin position="36"/>
        <end position="223"/>
    </location>
</feature>
<evidence type="ECO:0000313" key="3">
    <source>
        <dbReference type="Proteomes" id="UP001302486"/>
    </source>
</evidence>
<name>A0AA97EP09_9FLAO</name>
<sequence>MKVTEAKEKGYLTYEEIVKLYEKEPPITYLWSGIVENSMGIFFAPPKSGKSTLCECLGMHLAVGRKEFMGFNLDGNPRKVIFIGLEEHWKMRARRNISQYQTLNDAEQLLYNTNFTYQPKEYLRLISKDSDWARLKKTIKSSEAQVVFIDSITRLNHGSLEKSSDAEKIMLKLRNLSQDLNITLICIHHTPKIGNRSLTMDCMKGSVVFAQEADFIIGLRNTNNKVRYLKNIEFRYKEVDDSVIHQFQFTQNSTIDYQGTGTEWELLEGTDGRRADNHRNSIIKKINELECKPVSTADLVKILKKEIGLEERQIKEHLRDLVNGGKIKKPKHGFYISMDCSNKVENDEEK</sequence>
<dbReference type="EMBL" id="CP136521">
    <property type="protein sequence ID" value="WOD44922.1"/>
    <property type="molecule type" value="Genomic_DNA"/>
</dbReference>
<accession>A0AA97EP09</accession>
<dbReference type="Gene3D" id="1.10.10.10">
    <property type="entry name" value="Winged helix-like DNA-binding domain superfamily/Winged helix DNA-binding domain"/>
    <property type="match status" value="1"/>
</dbReference>
<dbReference type="SUPFAM" id="SSF52540">
    <property type="entry name" value="P-loop containing nucleoside triphosphate hydrolases"/>
    <property type="match status" value="1"/>
</dbReference>
<evidence type="ECO:0000313" key="2">
    <source>
        <dbReference type="EMBL" id="WOD44922.1"/>
    </source>
</evidence>
<dbReference type="InterPro" id="IPR027417">
    <property type="entry name" value="P-loop_NTPase"/>
</dbReference>
<dbReference type="SMART" id="SM00382">
    <property type="entry name" value="AAA"/>
    <property type="match status" value="1"/>
</dbReference>
<dbReference type="InterPro" id="IPR003593">
    <property type="entry name" value="AAA+_ATPase"/>
</dbReference>
<evidence type="ECO:0000259" key="1">
    <source>
        <dbReference type="SMART" id="SM00382"/>
    </source>
</evidence>
<dbReference type="Proteomes" id="UP001302486">
    <property type="component" value="Chromosome"/>
</dbReference>
<keyword evidence="3" id="KW-1185">Reference proteome</keyword>
<dbReference type="KEGG" id="hws:RNZ46_06540"/>
<protein>
    <submittedName>
        <fullName evidence="2">AAA family ATPase</fullName>
    </submittedName>
</protein>
<gene>
    <name evidence="2" type="ORF">RNZ46_06540</name>
</gene>